<evidence type="ECO:0000256" key="2">
    <source>
        <dbReference type="PIRSR" id="PIRSR640255-2"/>
    </source>
</evidence>
<dbReference type="InterPro" id="IPR044925">
    <property type="entry name" value="His-Me_finger_sf"/>
</dbReference>
<gene>
    <name evidence="6" type="ORF">CVE23_10710</name>
</gene>
<evidence type="ECO:0000313" key="7">
    <source>
        <dbReference type="Proteomes" id="UP000231901"/>
    </source>
</evidence>
<dbReference type="AlphaFoldDB" id="A0A2K8QNV4"/>
<evidence type="ECO:0000256" key="1">
    <source>
        <dbReference type="PIRSR" id="PIRSR640255-1"/>
    </source>
</evidence>
<dbReference type="GO" id="GO:0046872">
    <property type="term" value="F:metal ion binding"/>
    <property type="evidence" value="ECO:0007669"/>
    <property type="project" value="UniProtKB-KW"/>
</dbReference>
<reference evidence="7" key="1">
    <citation type="journal article" date="2018" name="Genome Announc.">
        <title>Complete genome sequence of a Dickeya fangzhongdai type strain causing bleeding canker of pear tree trunks.</title>
        <authorList>
            <person name="Zhao Y."/>
            <person name="Tian Y."/>
            <person name="Li X."/>
            <person name="Hu B."/>
        </authorList>
    </citation>
    <scope>NUCLEOTIDE SEQUENCE [LARGE SCALE GENOMIC DNA]</scope>
    <source>
        <strain evidence="7">DSM 101947</strain>
    </source>
</reference>
<feature type="signal peptide" evidence="3">
    <location>
        <begin position="1"/>
        <end position="25"/>
    </location>
</feature>
<dbReference type="PANTHER" id="PTHR13966">
    <property type="entry name" value="ENDONUCLEASE RELATED"/>
    <property type="match status" value="1"/>
</dbReference>
<dbReference type="GO" id="GO:0000014">
    <property type="term" value="F:single-stranded DNA endodeoxyribonuclease activity"/>
    <property type="evidence" value="ECO:0007669"/>
    <property type="project" value="TreeGrafter"/>
</dbReference>
<keyword evidence="7" id="KW-1185">Reference proteome</keyword>
<evidence type="ECO:0000259" key="4">
    <source>
        <dbReference type="SMART" id="SM00477"/>
    </source>
</evidence>
<proteinExistence type="predicted"/>
<dbReference type="SUPFAM" id="SSF54060">
    <property type="entry name" value="His-Me finger endonucleases"/>
    <property type="match status" value="1"/>
</dbReference>
<dbReference type="InterPro" id="IPR044929">
    <property type="entry name" value="DNA/RNA_non-sp_Endonuclease_sf"/>
</dbReference>
<keyword evidence="2" id="KW-0479">Metal-binding</keyword>
<dbReference type="Pfam" id="PF01223">
    <property type="entry name" value="Endonuclease_NS"/>
    <property type="match status" value="1"/>
</dbReference>
<dbReference type="GO" id="GO:0003676">
    <property type="term" value="F:nucleic acid binding"/>
    <property type="evidence" value="ECO:0007669"/>
    <property type="project" value="InterPro"/>
</dbReference>
<feature type="binding site" evidence="2">
    <location>
        <position position="144"/>
    </location>
    <ligand>
        <name>Mg(2+)</name>
        <dbReference type="ChEBI" id="CHEBI:18420"/>
        <note>catalytic</note>
    </ligand>
</feature>
<keyword evidence="3" id="KW-0732">Signal</keyword>
<dbReference type="InterPro" id="IPR020821">
    <property type="entry name" value="ENPP1-3/EXOG-like_nuc-like"/>
</dbReference>
<evidence type="ECO:0000256" key="3">
    <source>
        <dbReference type="SAM" id="SignalP"/>
    </source>
</evidence>
<keyword evidence="6" id="KW-0540">Nuclease</keyword>
<evidence type="ECO:0000259" key="5">
    <source>
        <dbReference type="SMART" id="SM00892"/>
    </source>
</evidence>
<dbReference type="InterPro" id="IPR040255">
    <property type="entry name" value="Non-specific_endonuclease"/>
</dbReference>
<name>A0A2K8QNV4_9GAMM</name>
<keyword evidence="6" id="KW-0255">Endonuclease</keyword>
<dbReference type="SMART" id="SM00477">
    <property type="entry name" value="NUC"/>
    <property type="match status" value="1"/>
</dbReference>
<dbReference type="Gene3D" id="3.40.570.10">
    <property type="entry name" value="Extracellular Endonuclease, subunit A"/>
    <property type="match status" value="1"/>
</dbReference>
<dbReference type="GO" id="GO:0004521">
    <property type="term" value="F:RNA endonuclease activity"/>
    <property type="evidence" value="ECO:0007669"/>
    <property type="project" value="TreeGrafter"/>
</dbReference>
<dbReference type="KEGG" id="dfn:CVE23_10710"/>
<feature type="domain" description="DNA/RNA non-specific endonuclease/pyrophosphatase/phosphodiesterase" evidence="5">
    <location>
        <begin position="49"/>
        <end position="232"/>
    </location>
</feature>
<dbReference type="Proteomes" id="UP000231901">
    <property type="component" value="Chromosome"/>
</dbReference>
<feature type="domain" description="ENPP1-3/EXOG-like endonuclease/phosphodiesterase" evidence="4">
    <location>
        <begin position="50"/>
        <end position="233"/>
    </location>
</feature>
<dbReference type="PANTHER" id="PTHR13966:SF5">
    <property type="entry name" value="ENDONUCLEASE G, MITOCHONDRIAL"/>
    <property type="match status" value="1"/>
</dbReference>
<dbReference type="InterPro" id="IPR001604">
    <property type="entry name" value="Endo_G_ENPP1-like_dom"/>
</dbReference>
<keyword evidence="6" id="KW-0378">Hydrolase</keyword>
<dbReference type="SMART" id="SM00892">
    <property type="entry name" value="Endonuclease_NS"/>
    <property type="match status" value="1"/>
</dbReference>
<dbReference type="EMBL" id="CP025003">
    <property type="protein sequence ID" value="ATZ94400.1"/>
    <property type="molecule type" value="Genomic_DNA"/>
</dbReference>
<protein>
    <submittedName>
        <fullName evidence="6">DNA/RNA non-specific endonuclease</fullName>
    </submittedName>
</protein>
<evidence type="ECO:0000313" key="6">
    <source>
        <dbReference type="EMBL" id="ATZ94400.1"/>
    </source>
</evidence>
<accession>A0A2K8QNV4</accession>
<feature type="chain" id="PRO_5014784783" evidence="3">
    <location>
        <begin position="26"/>
        <end position="233"/>
    </location>
</feature>
<feature type="active site" description="Proton acceptor" evidence="1">
    <location>
        <position position="114"/>
    </location>
</feature>
<dbReference type="RefSeq" id="WP_100849513.1">
    <property type="nucleotide sequence ID" value="NZ_BMJF01000001.1"/>
</dbReference>
<organism evidence="6 7">
    <name type="scientific">Dickeya fangzhongdai</name>
    <dbReference type="NCBI Taxonomy" id="1778540"/>
    <lineage>
        <taxon>Bacteria</taxon>
        <taxon>Pseudomonadati</taxon>
        <taxon>Pseudomonadota</taxon>
        <taxon>Gammaproteobacteria</taxon>
        <taxon>Enterobacterales</taxon>
        <taxon>Pectobacteriaceae</taxon>
        <taxon>Dickeya</taxon>
    </lineage>
</organism>
<sequence>MALKQTMRYLLLSLMLMMAYLPVIAGQSLCPGKFINDETPNIHYDEEICFTEFVVLYSYANKAPLISAQRLTAERVKAADGISRHDSFHVEPLIPQAMRSATEDYEYSGYDQGHMTPAGDMPNPLAQHESFSMSNMTPQLPKLNRVSWRKIEASVRKLALQDGEVWVVTGAVFGNRRIGNGVSVPTLIYKAISSQSAQQVFVGDNTTGVVTRLSVSDFSARYSIDPFPALKQP</sequence>